<evidence type="ECO:0000313" key="2">
    <source>
        <dbReference type="Proteomes" id="UP000198727"/>
    </source>
</evidence>
<evidence type="ECO:0000313" key="1">
    <source>
        <dbReference type="EMBL" id="SFQ04599.1"/>
    </source>
</evidence>
<dbReference type="AlphaFoldDB" id="A0A1I5VAQ9"/>
<organism evidence="1 2">
    <name type="scientific">Amycolatopsis arida</name>
    <dbReference type="NCBI Taxonomy" id="587909"/>
    <lineage>
        <taxon>Bacteria</taxon>
        <taxon>Bacillati</taxon>
        <taxon>Actinomycetota</taxon>
        <taxon>Actinomycetes</taxon>
        <taxon>Pseudonocardiales</taxon>
        <taxon>Pseudonocardiaceae</taxon>
        <taxon>Amycolatopsis</taxon>
    </lineage>
</organism>
<reference evidence="2" key="1">
    <citation type="submission" date="2016-10" db="EMBL/GenBank/DDBJ databases">
        <authorList>
            <person name="Varghese N."/>
            <person name="Submissions S."/>
        </authorList>
    </citation>
    <scope>NUCLEOTIDE SEQUENCE [LARGE SCALE GENOMIC DNA]</scope>
    <source>
        <strain evidence="2">CGMCC 4.5579</strain>
    </source>
</reference>
<accession>A0A1I5VAQ9</accession>
<dbReference type="RefSeq" id="WP_092530671.1">
    <property type="nucleotide sequence ID" value="NZ_FOWW01000004.1"/>
</dbReference>
<dbReference type="STRING" id="587909.SAMN05421810_104295"/>
<proteinExistence type="predicted"/>
<dbReference type="Pfam" id="PF13911">
    <property type="entry name" value="AhpC-TSA_2"/>
    <property type="match status" value="1"/>
</dbReference>
<dbReference type="InterPro" id="IPR036249">
    <property type="entry name" value="Thioredoxin-like_sf"/>
</dbReference>
<dbReference type="Proteomes" id="UP000198727">
    <property type="component" value="Unassembled WGS sequence"/>
</dbReference>
<dbReference type="OrthoDB" id="9809746at2"/>
<protein>
    <submittedName>
        <fullName evidence="1">Peroxiredoxin</fullName>
    </submittedName>
</protein>
<dbReference type="CDD" id="cd02970">
    <property type="entry name" value="PRX_like2"/>
    <property type="match status" value="1"/>
</dbReference>
<dbReference type="InterPro" id="IPR032801">
    <property type="entry name" value="PXL2A/B/C"/>
</dbReference>
<sequence>MREVPARELVTVTGERIRVPDPGLLVHLQFRRFAGCPICNLHLRSVVRRHDEIIAAGIREVVFFHSPAEELRDHDLPFAVVADPGRRLYREFGVESSRRALLHPRTWGAIARGAALTLAGRFRPPAARQEGGRLGLPADFLIDPGGRVLAAKYGEHAYDQWSVDELLAHARTEAAR</sequence>
<dbReference type="EMBL" id="FOWW01000004">
    <property type="protein sequence ID" value="SFQ04599.1"/>
    <property type="molecule type" value="Genomic_DNA"/>
</dbReference>
<name>A0A1I5VAQ9_9PSEU</name>
<dbReference type="Gene3D" id="3.40.30.10">
    <property type="entry name" value="Glutaredoxin"/>
    <property type="match status" value="1"/>
</dbReference>
<dbReference type="SUPFAM" id="SSF52833">
    <property type="entry name" value="Thioredoxin-like"/>
    <property type="match status" value="1"/>
</dbReference>
<keyword evidence="2" id="KW-1185">Reference proteome</keyword>
<gene>
    <name evidence="1" type="ORF">SAMN05421810_104295</name>
</gene>